<reference evidence="9" key="2">
    <citation type="journal article" date="2022" name="Microbiol. Resour. Announc.">
        <title>Metagenome Sequencing to Explore Phylogenomics of Terrestrial Cyanobacteria.</title>
        <authorList>
            <person name="Ward R.D."/>
            <person name="Stajich J.E."/>
            <person name="Johansen J.R."/>
            <person name="Huntemann M."/>
            <person name="Clum A."/>
            <person name="Foster B."/>
            <person name="Foster B."/>
            <person name="Roux S."/>
            <person name="Palaniappan K."/>
            <person name="Varghese N."/>
            <person name="Mukherjee S."/>
            <person name="Reddy T.B.K."/>
            <person name="Daum C."/>
            <person name="Copeland A."/>
            <person name="Chen I.A."/>
            <person name="Ivanova N.N."/>
            <person name="Kyrpides N.C."/>
            <person name="Shapiro N."/>
            <person name="Eloe-Fadrosh E.A."/>
            <person name="Pietrasiak N."/>
        </authorList>
    </citation>
    <scope>NUCLEOTIDE SEQUENCE</scope>
    <source>
        <strain evidence="9">UHER 2000/2452</strain>
    </source>
</reference>
<keyword evidence="5" id="KW-0711">Selenium</keyword>
<dbReference type="InterPro" id="IPR016188">
    <property type="entry name" value="PurM-like_N"/>
</dbReference>
<proteinExistence type="predicted"/>
<organism evidence="9 10">
    <name type="scientific">Drouetiella hepatica Uher 2000/2452</name>
    <dbReference type="NCBI Taxonomy" id="904376"/>
    <lineage>
        <taxon>Bacteria</taxon>
        <taxon>Bacillati</taxon>
        <taxon>Cyanobacteriota</taxon>
        <taxon>Cyanophyceae</taxon>
        <taxon>Oculatellales</taxon>
        <taxon>Oculatellaceae</taxon>
        <taxon>Drouetiella</taxon>
    </lineage>
</organism>
<dbReference type="GO" id="GO:0016260">
    <property type="term" value="P:selenocysteine biosynthetic process"/>
    <property type="evidence" value="ECO:0007669"/>
    <property type="project" value="TreeGrafter"/>
</dbReference>
<evidence type="ECO:0000256" key="2">
    <source>
        <dbReference type="ARBA" id="ARBA00022741"/>
    </source>
</evidence>
<dbReference type="InterPro" id="IPR004536">
    <property type="entry name" value="SPS/SelD"/>
</dbReference>
<name>A0A951QGQ5_9CYAN</name>
<evidence type="ECO:0000256" key="1">
    <source>
        <dbReference type="ARBA" id="ARBA00022679"/>
    </source>
</evidence>
<protein>
    <submittedName>
        <fullName evidence="9">Selenide, water dikinase SelD</fullName>
        <ecNumber evidence="9">2.7.9.3</ecNumber>
    </submittedName>
</protein>
<sequence length="753" mass="82045">MQGAELPITQDLVLIGGGHSHAIALKKFGMNPVPGVKLTLITDVLHTPYSGMLPGYVAGLYSFEECHIDLRPLSQFAQVQMVRDRAIGLDLENNRILLANRPPIAFDWLSIDVGSTPAVLDIPGAKEYAIPVKPISQFLQYWDRLVAEIAQNPQPLCLAIVGGGAGGVELALSIQARLQRIYKGTQQPSSHLELHLFHRGDRLLPERSPWVGHRVKQILTERGAIVHLGQSVASIQSSGKQKIIGCQSGLMVKCDRVFWVTRASAAPWLRQSGLSTDSEGFIQVNDKLQSLSHPQVFAAGDIATMVNHPRPKAGVFAVRQGKPLVNNLRRSLLHQPLQSFTPQREFLILLGTGDKRAIASRGSWGWGANSLLWRWKDRIDRQFMQQFTDLKPMMAADDDTKKSQAAPMRCAGCGSKIGSSVLSKVLDRVRQEQPDRDDRPDILVGLDAPDDAAVISIPTGQVMVQTIDYFPALVDDPFLFGQICANHCLSDIFAMGATPQSALALATLPFASESKQEERLYQLLSGATQALHQAGAPLIGGHTTEGADLAFGLTCNGIAHFDQLWRKSGMKPDQAIVLTKALGTGTLFAAQMRLKAKGDWIEEAIASMLLSNQAAAHCLRQHGATACTDITGFGLLGHLLEMVQASQVAVELDLQAIPVLTGAKESLQQNIFSSLYPQNLAAARQIHNLDQVISHPLYPLLFDPQTSGGLAATLPMEQVESCLAALKRSGYYQSRAIGQVVHRTDRRPLNLLF</sequence>
<dbReference type="Gene3D" id="3.90.650.10">
    <property type="entry name" value="PurM-like C-terminal domain"/>
    <property type="match status" value="1"/>
</dbReference>
<evidence type="ECO:0000259" key="6">
    <source>
        <dbReference type="Pfam" id="PF00586"/>
    </source>
</evidence>
<dbReference type="InterPro" id="IPR017584">
    <property type="entry name" value="Pyridine_nucleo_diS_OxRdtase_N"/>
</dbReference>
<dbReference type="Pfam" id="PF07992">
    <property type="entry name" value="Pyr_redox_2"/>
    <property type="match status" value="1"/>
</dbReference>
<dbReference type="EMBL" id="JAHHHD010000027">
    <property type="protein sequence ID" value="MBW4660903.1"/>
    <property type="molecule type" value="Genomic_DNA"/>
</dbReference>
<dbReference type="GO" id="GO:0005737">
    <property type="term" value="C:cytoplasm"/>
    <property type="evidence" value="ECO:0007669"/>
    <property type="project" value="TreeGrafter"/>
</dbReference>
<feature type="domain" description="PurM-like N-terminal" evidence="6">
    <location>
        <begin position="450"/>
        <end position="558"/>
    </location>
</feature>
<feature type="domain" description="PurM-like C-terminal" evidence="7">
    <location>
        <begin position="571"/>
        <end position="744"/>
    </location>
</feature>
<keyword evidence="3" id="KW-0418">Kinase</keyword>
<dbReference type="NCBIfam" id="TIGR03169">
    <property type="entry name" value="Nterm_to_SelD"/>
    <property type="match status" value="1"/>
</dbReference>
<dbReference type="NCBIfam" id="TIGR00476">
    <property type="entry name" value="selD"/>
    <property type="match status" value="1"/>
</dbReference>
<evidence type="ECO:0000256" key="4">
    <source>
        <dbReference type="ARBA" id="ARBA00022840"/>
    </source>
</evidence>
<comment type="caution">
    <text evidence="9">The sequence shown here is derived from an EMBL/GenBank/DDBJ whole genome shotgun (WGS) entry which is preliminary data.</text>
</comment>
<dbReference type="PROSITE" id="PS00626">
    <property type="entry name" value="RCC1_2"/>
    <property type="match status" value="1"/>
</dbReference>
<dbReference type="SUPFAM" id="SSF55326">
    <property type="entry name" value="PurM N-terminal domain-like"/>
    <property type="match status" value="1"/>
</dbReference>
<dbReference type="GO" id="GO:0005524">
    <property type="term" value="F:ATP binding"/>
    <property type="evidence" value="ECO:0007669"/>
    <property type="project" value="UniProtKB-KW"/>
</dbReference>
<evidence type="ECO:0000259" key="8">
    <source>
        <dbReference type="Pfam" id="PF07992"/>
    </source>
</evidence>
<dbReference type="Proteomes" id="UP000757435">
    <property type="component" value="Unassembled WGS sequence"/>
</dbReference>
<keyword evidence="2" id="KW-0547">Nucleotide-binding</keyword>
<dbReference type="GO" id="GO:0016491">
    <property type="term" value="F:oxidoreductase activity"/>
    <property type="evidence" value="ECO:0007669"/>
    <property type="project" value="InterPro"/>
</dbReference>
<accession>A0A951QGQ5</accession>
<gene>
    <name evidence="9" type="primary">selD</name>
    <name evidence="9" type="ORF">KME15_19690</name>
</gene>
<dbReference type="AlphaFoldDB" id="A0A951QGQ5"/>
<dbReference type="InterPro" id="IPR000408">
    <property type="entry name" value="Reg_chr_condens"/>
</dbReference>
<dbReference type="Gene3D" id="3.50.50.100">
    <property type="match status" value="1"/>
</dbReference>
<evidence type="ECO:0000259" key="7">
    <source>
        <dbReference type="Pfam" id="PF02769"/>
    </source>
</evidence>
<dbReference type="InterPro" id="IPR010918">
    <property type="entry name" value="PurM-like_C_dom"/>
</dbReference>
<dbReference type="PANTHER" id="PTHR10256:SF0">
    <property type="entry name" value="INACTIVE SELENIDE, WATER DIKINASE-LIKE PROTEIN-RELATED"/>
    <property type="match status" value="1"/>
</dbReference>
<dbReference type="InterPro" id="IPR036676">
    <property type="entry name" value="PurM-like_C_sf"/>
</dbReference>
<dbReference type="SUPFAM" id="SSF51905">
    <property type="entry name" value="FAD/NAD(P)-binding domain"/>
    <property type="match status" value="2"/>
</dbReference>
<dbReference type="InterPro" id="IPR036188">
    <property type="entry name" value="FAD/NAD-bd_sf"/>
</dbReference>
<dbReference type="CDD" id="cd02195">
    <property type="entry name" value="SelD"/>
    <property type="match status" value="1"/>
</dbReference>
<dbReference type="InterPro" id="IPR036921">
    <property type="entry name" value="PurM-like_N_sf"/>
</dbReference>
<evidence type="ECO:0000256" key="3">
    <source>
        <dbReference type="ARBA" id="ARBA00022777"/>
    </source>
</evidence>
<dbReference type="PANTHER" id="PTHR10256">
    <property type="entry name" value="SELENIDE, WATER DIKINASE"/>
    <property type="match status" value="1"/>
</dbReference>
<dbReference type="InterPro" id="IPR023753">
    <property type="entry name" value="FAD/NAD-binding_dom"/>
</dbReference>
<dbReference type="PRINTS" id="PR00368">
    <property type="entry name" value="FADPNR"/>
</dbReference>
<dbReference type="Gene3D" id="3.30.1330.10">
    <property type="entry name" value="PurM-like, N-terminal domain"/>
    <property type="match status" value="1"/>
</dbReference>
<evidence type="ECO:0000313" key="10">
    <source>
        <dbReference type="Proteomes" id="UP000757435"/>
    </source>
</evidence>
<evidence type="ECO:0000313" key="9">
    <source>
        <dbReference type="EMBL" id="MBW4660903.1"/>
    </source>
</evidence>
<dbReference type="Pfam" id="PF00586">
    <property type="entry name" value="AIRS"/>
    <property type="match status" value="1"/>
</dbReference>
<feature type="domain" description="FAD/NAD(P)-binding" evidence="8">
    <location>
        <begin position="11"/>
        <end position="321"/>
    </location>
</feature>
<dbReference type="SUPFAM" id="SSF56042">
    <property type="entry name" value="PurM C-terminal domain-like"/>
    <property type="match status" value="1"/>
</dbReference>
<dbReference type="GO" id="GO:0004756">
    <property type="term" value="F:selenide, water dikinase activity"/>
    <property type="evidence" value="ECO:0007669"/>
    <property type="project" value="UniProtKB-EC"/>
</dbReference>
<dbReference type="Pfam" id="PF02769">
    <property type="entry name" value="AIRS_C"/>
    <property type="match status" value="1"/>
</dbReference>
<keyword evidence="1 9" id="KW-0808">Transferase</keyword>
<dbReference type="EC" id="2.7.9.3" evidence="9"/>
<evidence type="ECO:0000256" key="5">
    <source>
        <dbReference type="ARBA" id="ARBA00023266"/>
    </source>
</evidence>
<reference evidence="9" key="1">
    <citation type="submission" date="2021-05" db="EMBL/GenBank/DDBJ databases">
        <authorList>
            <person name="Pietrasiak N."/>
            <person name="Ward R."/>
            <person name="Stajich J.E."/>
            <person name="Kurbessoian T."/>
        </authorList>
    </citation>
    <scope>NUCLEOTIDE SEQUENCE</scope>
    <source>
        <strain evidence="9">UHER 2000/2452</strain>
    </source>
</reference>
<keyword evidence="4" id="KW-0067">ATP-binding</keyword>